<dbReference type="Proteomes" id="UP000053660">
    <property type="component" value="Unassembled WGS sequence"/>
</dbReference>
<dbReference type="EMBL" id="KN549279">
    <property type="protein sequence ID" value="KHJ98740.1"/>
    <property type="molecule type" value="Genomic_DNA"/>
</dbReference>
<sequence>MVIPHPALTTSKQRITRHLNDIQQIISDCDKNKDGWNFPTVRKDLYIFVHTEKSIVQGIISKLELKIASVNTIYAETLAELGKAREQDSPVDYFQEFDEYWSEHNGELVLETARELIQNLEMRISELATQEMQISFADEFDVRESHRTNTPTIPELQGFPTTSFSSVVNPVPTISSQSVPPHWYRKELRIPDFYGHPTEFQPFWEIFSELVHKQSYTDIEKLTILLDKCKGEAARALKYLPRVGSSYSDAIKQLKDQFQNKEMDVQFLLNALSQIPQSSESPSQLRATVNDVMAIITPLARFETHIDAREYRSKVRQKFPPSIQRKLLEKEYDDNNPWTMETLMEEIRKLVKKYEVTQICNDRTATQPATVLRAQTTQSEVLKHRSPTPGPTRASSNRNNYIPAHVALTQDDNGFQSDEDGMVYVNHTNVSSNITSRMMIIVMNTRNLSTEKVESVYALLDTGSNRSFVLESLVKRFSLPSLPANSYILTTFGGEQQKRKCRKAALVTSDRFDNPVKFTLLTTNIITEHIKTPPLPSSDISFIRLHAIASNFLNLQPVDVFPEVLFGIDYYNELLDTSMSAYKLPSGLTAIPTVFGYVISGSLNNSYTSDVTHSLLNILPSTEGLPDLSLMWDLEGLGIRESISESEENEKILRTFYETIEIRGKQIYV</sequence>
<name>A0A0B1TTJ6_OESDE</name>
<gene>
    <name evidence="2" type="ORF">OESDEN_01277</name>
</gene>
<feature type="region of interest" description="Disordered" evidence="1">
    <location>
        <begin position="378"/>
        <end position="398"/>
    </location>
</feature>
<organism evidence="2 3">
    <name type="scientific">Oesophagostomum dentatum</name>
    <name type="common">Nodular worm</name>
    <dbReference type="NCBI Taxonomy" id="61180"/>
    <lineage>
        <taxon>Eukaryota</taxon>
        <taxon>Metazoa</taxon>
        <taxon>Ecdysozoa</taxon>
        <taxon>Nematoda</taxon>
        <taxon>Chromadorea</taxon>
        <taxon>Rhabditida</taxon>
        <taxon>Rhabditina</taxon>
        <taxon>Rhabditomorpha</taxon>
        <taxon>Strongyloidea</taxon>
        <taxon>Strongylidae</taxon>
        <taxon>Oesophagostomum</taxon>
    </lineage>
</organism>
<dbReference type="OrthoDB" id="5865541at2759"/>
<evidence type="ECO:0000313" key="3">
    <source>
        <dbReference type="Proteomes" id="UP000053660"/>
    </source>
</evidence>
<dbReference type="PANTHER" id="PTHR47331:SF5">
    <property type="entry name" value="RIBONUCLEASE H"/>
    <property type="match status" value="1"/>
</dbReference>
<accession>A0A0B1TTJ6</accession>
<protein>
    <submittedName>
        <fullName evidence="2">Tas retrotransposon peptidase A16</fullName>
    </submittedName>
</protein>
<reference evidence="2 3" key="1">
    <citation type="submission" date="2014-03" db="EMBL/GenBank/DDBJ databases">
        <title>Draft genome of the hookworm Oesophagostomum dentatum.</title>
        <authorList>
            <person name="Mitreva M."/>
        </authorList>
    </citation>
    <scope>NUCLEOTIDE SEQUENCE [LARGE SCALE GENOMIC DNA]</scope>
    <source>
        <strain evidence="2 3">OD-Hann</strain>
    </source>
</reference>
<evidence type="ECO:0000256" key="1">
    <source>
        <dbReference type="SAM" id="MobiDB-lite"/>
    </source>
</evidence>
<keyword evidence="3" id="KW-1185">Reference proteome</keyword>
<dbReference type="AlphaFoldDB" id="A0A0B1TTJ6"/>
<dbReference type="Pfam" id="PF03564">
    <property type="entry name" value="DUF1759"/>
    <property type="match status" value="1"/>
</dbReference>
<dbReference type="InterPro" id="IPR005312">
    <property type="entry name" value="DUF1759"/>
</dbReference>
<dbReference type="PANTHER" id="PTHR47331">
    <property type="entry name" value="PHD-TYPE DOMAIN-CONTAINING PROTEIN"/>
    <property type="match status" value="1"/>
</dbReference>
<evidence type="ECO:0000313" key="2">
    <source>
        <dbReference type="EMBL" id="KHJ98740.1"/>
    </source>
</evidence>
<proteinExistence type="predicted"/>